<dbReference type="AlphaFoldDB" id="A0A1D7ZW27"/>
<keyword evidence="2" id="KW-0378">Hydrolase</keyword>
<evidence type="ECO:0000313" key="3">
    <source>
        <dbReference type="Proteomes" id="UP000094714"/>
    </source>
</evidence>
<dbReference type="EMBL" id="CP017151">
    <property type="protein sequence ID" value="AOR74080.1"/>
    <property type="molecule type" value="Genomic_DNA"/>
</dbReference>
<dbReference type="Proteomes" id="UP000094714">
    <property type="component" value="Chromosome"/>
</dbReference>
<dbReference type="InterPro" id="IPR011048">
    <property type="entry name" value="Haem_d1_sf"/>
</dbReference>
<accession>A0A1D7ZW27</accession>
<dbReference type="InterPro" id="IPR015943">
    <property type="entry name" value="WD40/YVTN_repeat-like_dom_sf"/>
</dbReference>
<protein>
    <submittedName>
        <fullName evidence="2">6-phosphogluconolactonase</fullName>
        <ecNumber evidence="2">3.1.1.31</ecNumber>
    </submittedName>
</protein>
<dbReference type="PATRIC" id="fig|1613.112.peg.643"/>
<evidence type="ECO:0000313" key="2">
    <source>
        <dbReference type="EMBL" id="AOR74080.1"/>
    </source>
</evidence>
<organism evidence="2 3">
    <name type="scientific">Limosilactobacillus fermentum</name>
    <name type="common">Lactobacillus fermentum</name>
    <dbReference type="NCBI Taxonomy" id="1613"/>
    <lineage>
        <taxon>Bacteria</taxon>
        <taxon>Bacillati</taxon>
        <taxon>Bacillota</taxon>
        <taxon>Bacilli</taxon>
        <taxon>Lactobacillales</taxon>
        <taxon>Lactobacillaceae</taxon>
        <taxon>Limosilactobacillus</taxon>
    </lineage>
</organism>
<dbReference type="GO" id="GO:0005829">
    <property type="term" value="C:cytosol"/>
    <property type="evidence" value="ECO:0007669"/>
    <property type="project" value="TreeGrafter"/>
</dbReference>
<reference evidence="2 3" key="1">
    <citation type="submission" date="2016-09" db="EMBL/GenBank/DDBJ databases">
        <title>Genome Sequence of the Lactobacillus fermentum strain NCC2970 (CNCM I-5068).</title>
        <authorList>
            <person name="Barretto C."/>
            <person name="Ngom-Bru C."/>
            <person name="Genevaz A."/>
            <person name="Fournier C."/>
            <person name="Moine D."/>
            <person name="Kassam M."/>
            <person name="Iltis A."/>
            <person name="Sagory-Zalkind P."/>
            <person name="Faucherand G."/>
            <person name="Descombes P."/>
            <person name="Duboux S."/>
        </authorList>
    </citation>
    <scope>NUCLEOTIDE SEQUENCE [LARGE SCALE GENOMIC DNA]</scope>
    <source>
        <strain evidence="2 3">NCC2970</strain>
    </source>
</reference>
<dbReference type="InterPro" id="IPR050282">
    <property type="entry name" value="Cycloisomerase_2"/>
</dbReference>
<dbReference type="InterPro" id="IPR019405">
    <property type="entry name" value="Lactonase_7-beta_prop"/>
</dbReference>
<gene>
    <name evidence="2" type="ORF">LACFE_CDS0613</name>
</gene>
<dbReference type="GO" id="GO:0017057">
    <property type="term" value="F:6-phosphogluconolactonase activity"/>
    <property type="evidence" value="ECO:0007669"/>
    <property type="project" value="UniProtKB-EC"/>
</dbReference>
<dbReference type="PANTHER" id="PTHR30344">
    <property type="entry name" value="6-PHOSPHOGLUCONOLACTONASE-RELATED"/>
    <property type="match status" value="1"/>
</dbReference>
<name>A0A1D7ZW27_LIMFE</name>
<sequence>MMLEHYLIGTYTHHNSQGIYSVTLDTSAGRLSPTRLEIPIQKPIFMTFANNGILYTIEKLDQDHAAITSFKEEGSHFTRLSSVSAPGTTTAYLAIDEERQLLFSANYHMSTVTTYRLDGQGGMQKADQVLKVGATGPRPQQELPHVHFANLTPDRRLVICDLGMDQVNIYNLTDQGQLKLVTTHQDQPGFGDRHLTFGRDGRFMYLVGELSSKLEVLAYDQENGELSSIQTVSTIPADWTAHNGAAAIHVCHSGRFVYVSNRGENTIAVFEVQPDGRVKHIQSVATAGDFPRDFSLSHDQKFMIVANQNTNDLTLMRRDPATGHLATNQTGVPCPEPVQVLYWK</sequence>
<proteinExistence type="inferred from homology"/>
<dbReference type="Gene3D" id="2.130.10.10">
    <property type="entry name" value="YVTN repeat-like/Quinoprotein amine dehydrogenase"/>
    <property type="match status" value="1"/>
</dbReference>
<dbReference type="PANTHER" id="PTHR30344:SF1">
    <property type="entry name" value="6-PHOSPHOGLUCONOLACTONASE"/>
    <property type="match status" value="1"/>
</dbReference>
<dbReference type="Pfam" id="PF10282">
    <property type="entry name" value="Lactonase"/>
    <property type="match status" value="1"/>
</dbReference>
<dbReference type="SUPFAM" id="SSF51004">
    <property type="entry name" value="C-terminal (heme d1) domain of cytochrome cd1-nitrite reductase"/>
    <property type="match status" value="1"/>
</dbReference>
<evidence type="ECO:0000256" key="1">
    <source>
        <dbReference type="ARBA" id="ARBA00005564"/>
    </source>
</evidence>
<dbReference type="EC" id="3.1.1.31" evidence="2"/>
<comment type="similarity">
    <text evidence="1">Belongs to the cycloisomerase 2 family.</text>
</comment>